<feature type="chain" id="PRO_5030964549" evidence="4">
    <location>
        <begin position="27"/>
        <end position="372"/>
    </location>
</feature>
<dbReference type="PROSITE" id="PS51257">
    <property type="entry name" value="PROKAR_LIPOPROTEIN"/>
    <property type="match status" value="1"/>
</dbReference>
<feature type="domain" description="AB hydrolase-1" evidence="5">
    <location>
        <begin position="71"/>
        <end position="198"/>
    </location>
</feature>
<feature type="signal peptide" evidence="4">
    <location>
        <begin position="1"/>
        <end position="26"/>
    </location>
</feature>
<evidence type="ECO:0000256" key="2">
    <source>
        <dbReference type="ARBA" id="ARBA00023167"/>
    </source>
</evidence>
<evidence type="ECO:0000259" key="5">
    <source>
        <dbReference type="Pfam" id="PF00561"/>
    </source>
</evidence>
<dbReference type="GO" id="GO:0004414">
    <property type="term" value="F:homoserine O-acetyltransferase activity"/>
    <property type="evidence" value="ECO:0007669"/>
    <property type="project" value="TreeGrafter"/>
</dbReference>
<evidence type="ECO:0000256" key="1">
    <source>
        <dbReference type="ARBA" id="ARBA00022679"/>
    </source>
</evidence>
<sequence length="372" mass="40601">MNLLPRRLGMLGLQAVLACAAASVHAAEPTPAPTTPVQGDWIVKDFRFHDGQTLPELRLHYTTVGNPAGEPVLVLHGTLQSGAAMTGPRFGGELFGPGQPLDARRYYVILPDAIGTGQSSKPSDGLRTGFPRYNYDDMVRAQYRLVTEKLGVRHLRLVIGNSMGGMQTWMWAQQYPGMMDIAVPMASLPVAMSGRNWMLRRMLAESIRRDPLWKDGNYTEQPPSLKFASTFFALATSGGDQALYQQAPTRAQADRVVDERLQAAFVGDANDHIYQWESSGDYDASAGLENIRATLLAINSSDDERNPPSLGVLDREIRRVPRGSVLIIPGSPDTSGHGTTGNARFWKQNLAELLATAPRLQPQAEPAAATPR</sequence>
<dbReference type="GO" id="GO:0009092">
    <property type="term" value="P:homoserine metabolic process"/>
    <property type="evidence" value="ECO:0007669"/>
    <property type="project" value="TreeGrafter"/>
</dbReference>
<dbReference type="InterPro" id="IPR008220">
    <property type="entry name" value="HAT_MetX-like"/>
</dbReference>
<keyword evidence="3" id="KW-0012">Acyltransferase</keyword>
<proteinExistence type="predicted"/>
<dbReference type="GO" id="GO:0009086">
    <property type="term" value="P:methionine biosynthetic process"/>
    <property type="evidence" value="ECO:0007669"/>
    <property type="project" value="UniProtKB-KW"/>
</dbReference>
<dbReference type="AlphaFoldDB" id="A0A7V8FQH6"/>
<keyword evidence="2" id="KW-0486">Methionine biosynthesis</keyword>
<dbReference type="Proteomes" id="UP000461670">
    <property type="component" value="Unassembled WGS sequence"/>
</dbReference>
<keyword evidence="2" id="KW-0028">Amino-acid biosynthesis</keyword>
<organism evidence="6 7">
    <name type="scientific">Paracidovorax wautersii</name>
    <dbReference type="NCBI Taxonomy" id="1177982"/>
    <lineage>
        <taxon>Bacteria</taxon>
        <taxon>Pseudomonadati</taxon>
        <taxon>Pseudomonadota</taxon>
        <taxon>Betaproteobacteria</taxon>
        <taxon>Burkholderiales</taxon>
        <taxon>Comamonadaceae</taxon>
        <taxon>Paracidovorax</taxon>
    </lineage>
</organism>
<comment type="caution">
    <text evidence="6">The sequence shown here is derived from an EMBL/GenBank/DDBJ whole genome shotgun (WGS) entry which is preliminary data.</text>
</comment>
<dbReference type="EMBL" id="WNDQ01000011">
    <property type="protein sequence ID" value="KAF1022489.1"/>
    <property type="molecule type" value="Genomic_DNA"/>
</dbReference>
<evidence type="ECO:0000313" key="6">
    <source>
        <dbReference type="EMBL" id="KAF1022489.1"/>
    </source>
</evidence>
<dbReference type="PANTHER" id="PTHR32268">
    <property type="entry name" value="HOMOSERINE O-ACETYLTRANSFERASE"/>
    <property type="match status" value="1"/>
</dbReference>
<dbReference type="Gene3D" id="3.40.50.1820">
    <property type="entry name" value="alpha/beta hydrolase"/>
    <property type="match status" value="1"/>
</dbReference>
<evidence type="ECO:0000256" key="4">
    <source>
        <dbReference type="SAM" id="SignalP"/>
    </source>
</evidence>
<dbReference type="NCBIfam" id="NF005071">
    <property type="entry name" value="PRK06489.1"/>
    <property type="match status" value="1"/>
</dbReference>
<evidence type="ECO:0000313" key="7">
    <source>
        <dbReference type="Proteomes" id="UP000461670"/>
    </source>
</evidence>
<dbReference type="InterPro" id="IPR000073">
    <property type="entry name" value="AB_hydrolase_1"/>
</dbReference>
<protein>
    <submittedName>
        <fullName evidence="6">Homoserine O-acetyltransferase</fullName>
    </submittedName>
</protein>
<dbReference type="Pfam" id="PF00561">
    <property type="entry name" value="Abhydrolase_1"/>
    <property type="match status" value="1"/>
</dbReference>
<name>A0A7V8FQH6_9BURK</name>
<dbReference type="SUPFAM" id="SSF53474">
    <property type="entry name" value="alpha/beta-Hydrolases"/>
    <property type="match status" value="1"/>
</dbReference>
<dbReference type="PANTHER" id="PTHR32268:SF11">
    <property type="entry name" value="HOMOSERINE O-ACETYLTRANSFERASE"/>
    <property type="match status" value="1"/>
</dbReference>
<dbReference type="InterPro" id="IPR029058">
    <property type="entry name" value="AB_hydrolase_fold"/>
</dbReference>
<accession>A0A7V8FQH6</accession>
<evidence type="ECO:0000256" key="3">
    <source>
        <dbReference type="ARBA" id="ARBA00023315"/>
    </source>
</evidence>
<reference evidence="7" key="1">
    <citation type="journal article" date="2020" name="MBio">
        <title>Horizontal gene transfer to a defensive symbiont with a reduced genome amongst a multipartite beetle microbiome.</title>
        <authorList>
            <person name="Waterworth S.C."/>
            <person name="Florez L.V."/>
            <person name="Rees E.R."/>
            <person name="Hertweck C."/>
            <person name="Kaltenpoth M."/>
            <person name="Kwan J.C."/>
        </authorList>
    </citation>
    <scope>NUCLEOTIDE SEQUENCE [LARGE SCALE GENOMIC DNA]</scope>
</reference>
<keyword evidence="4" id="KW-0732">Signal</keyword>
<gene>
    <name evidence="6" type="primary">metXA_2</name>
    <name evidence="6" type="ORF">GAK30_01076</name>
</gene>
<keyword evidence="1 6" id="KW-0808">Transferase</keyword>